<evidence type="ECO:0000256" key="1">
    <source>
        <dbReference type="SAM" id="Coils"/>
    </source>
</evidence>
<dbReference type="Proteomes" id="UP000479710">
    <property type="component" value="Unassembled WGS sequence"/>
</dbReference>
<protein>
    <submittedName>
        <fullName evidence="3">Uncharacterized protein</fullName>
    </submittedName>
</protein>
<name>A0A6G1CST0_9ORYZ</name>
<feature type="coiled-coil region" evidence="1">
    <location>
        <begin position="40"/>
        <end position="74"/>
    </location>
</feature>
<gene>
    <name evidence="3" type="ORF">E2562_025754</name>
</gene>
<feature type="region of interest" description="Disordered" evidence="2">
    <location>
        <begin position="186"/>
        <end position="209"/>
    </location>
</feature>
<dbReference type="InterPro" id="IPR053327">
    <property type="entry name" value="KIP"/>
</dbReference>
<feature type="compositionally biased region" description="Polar residues" evidence="2">
    <location>
        <begin position="186"/>
        <end position="207"/>
    </location>
</feature>
<dbReference type="EMBL" id="SPHZ02000008">
    <property type="protein sequence ID" value="KAF0903172.1"/>
    <property type="molecule type" value="Genomic_DNA"/>
</dbReference>
<accession>A0A6G1CST0</accession>
<evidence type="ECO:0000313" key="3">
    <source>
        <dbReference type="EMBL" id="KAF0903172.1"/>
    </source>
</evidence>
<dbReference type="PANTHER" id="PTHR36001:SF2">
    <property type="entry name" value="CTAGE FAMILY PROTEIN-RELATED"/>
    <property type="match status" value="1"/>
</dbReference>
<evidence type="ECO:0000256" key="2">
    <source>
        <dbReference type="SAM" id="MobiDB-lite"/>
    </source>
</evidence>
<sequence>MAASAAGGEPQKKHLRSIIRGFATEKSHGERRVLDLKLWLDDVRAASDAAASELEAARRAREDAEQELSGSQVKAAIAAASIQALEALISHIQEEISKVGSDLDALKFQQMVSVELRGEKCCELPSEGQHVRDRCEIMESECVLEDLIDKVNNVDAEVHVLEEEYQNDLLNHDKVCIDLAPIQGENHASSSSVKTPSRDNAQLSTTRDVAGKHCHSKGFSFLPSIGECESSDESTISDDEIISELSSLCSPGSDISVSSLVSSIISGQDLHISDQFLSALPPLPHFEIPLRKCQLCIDNDANESDSDGTTSNSSDGSCIELDTLQNEYAVGGPSWEAMIAPISGLALEEEEEELMLQGQILLGNDRKANRLITLFDEAERSMGQVTEMLG</sequence>
<dbReference type="PANTHER" id="PTHR36001">
    <property type="entry name" value="CTAGE FAMILY PROTEIN-RELATED"/>
    <property type="match status" value="1"/>
</dbReference>
<evidence type="ECO:0000313" key="4">
    <source>
        <dbReference type="Proteomes" id="UP000479710"/>
    </source>
</evidence>
<proteinExistence type="predicted"/>
<reference evidence="3 4" key="1">
    <citation type="submission" date="2019-11" db="EMBL/GenBank/DDBJ databases">
        <title>Whole genome sequence of Oryza granulata.</title>
        <authorList>
            <person name="Li W."/>
        </authorList>
    </citation>
    <scope>NUCLEOTIDE SEQUENCE [LARGE SCALE GENOMIC DNA]</scope>
    <source>
        <strain evidence="4">cv. Menghai</strain>
        <tissue evidence="3">Leaf</tissue>
    </source>
</reference>
<dbReference type="OrthoDB" id="763901at2759"/>
<organism evidence="3 4">
    <name type="scientific">Oryza meyeriana var. granulata</name>
    <dbReference type="NCBI Taxonomy" id="110450"/>
    <lineage>
        <taxon>Eukaryota</taxon>
        <taxon>Viridiplantae</taxon>
        <taxon>Streptophyta</taxon>
        <taxon>Embryophyta</taxon>
        <taxon>Tracheophyta</taxon>
        <taxon>Spermatophyta</taxon>
        <taxon>Magnoliopsida</taxon>
        <taxon>Liliopsida</taxon>
        <taxon>Poales</taxon>
        <taxon>Poaceae</taxon>
        <taxon>BOP clade</taxon>
        <taxon>Oryzoideae</taxon>
        <taxon>Oryzeae</taxon>
        <taxon>Oryzinae</taxon>
        <taxon>Oryza</taxon>
        <taxon>Oryza meyeriana</taxon>
    </lineage>
</organism>
<keyword evidence="4" id="KW-1185">Reference proteome</keyword>
<dbReference type="AlphaFoldDB" id="A0A6G1CST0"/>
<keyword evidence="1" id="KW-0175">Coiled coil</keyword>
<comment type="caution">
    <text evidence="3">The sequence shown here is derived from an EMBL/GenBank/DDBJ whole genome shotgun (WGS) entry which is preliminary data.</text>
</comment>